<keyword evidence="10 11" id="KW-0630">Potassium</keyword>
<feature type="domain" description="S-adenosylmethionine synthetase C-terminal" evidence="16">
    <location>
        <begin position="252"/>
        <end position="387"/>
    </location>
</feature>
<dbReference type="Pfam" id="PF02772">
    <property type="entry name" value="S-AdoMet_synt_M"/>
    <property type="match status" value="1"/>
</dbReference>
<keyword evidence="9 11" id="KW-0460">Magnesium</keyword>
<name>A0A1S7DT80_RIEAN</name>
<dbReference type="PIRSF" id="PIRSF000497">
    <property type="entry name" value="MAT"/>
    <property type="match status" value="1"/>
</dbReference>
<dbReference type="UniPathway" id="UPA00315">
    <property type="reaction ID" value="UER00080"/>
</dbReference>
<evidence type="ECO:0000256" key="10">
    <source>
        <dbReference type="ARBA" id="ARBA00022958"/>
    </source>
</evidence>
<comment type="pathway">
    <text evidence="1 11">Amino-acid biosynthesis; S-adenosyl-L-methionine biosynthesis; S-adenosyl-L-methionine from L-methionine: step 1/1.</text>
</comment>
<dbReference type="CDD" id="cd18079">
    <property type="entry name" value="S-AdoMet_synt"/>
    <property type="match status" value="1"/>
</dbReference>
<dbReference type="InterPro" id="IPR022628">
    <property type="entry name" value="S-AdoMet_synt_N"/>
</dbReference>
<evidence type="ECO:0000256" key="4">
    <source>
        <dbReference type="ARBA" id="ARBA00022563"/>
    </source>
</evidence>
<evidence type="ECO:0000256" key="2">
    <source>
        <dbReference type="ARBA" id="ARBA00009685"/>
    </source>
</evidence>
<evidence type="ECO:0000256" key="1">
    <source>
        <dbReference type="ARBA" id="ARBA00005224"/>
    </source>
</evidence>
<comment type="subunit">
    <text evidence="11">Homotetramer; dimer of dimers.</text>
</comment>
<evidence type="ECO:0000259" key="15">
    <source>
        <dbReference type="Pfam" id="PF02772"/>
    </source>
</evidence>
<dbReference type="Proteomes" id="UP000189883">
    <property type="component" value="Chromosome"/>
</dbReference>
<dbReference type="InterPro" id="IPR022630">
    <property type="entry name" value="S-AdoMet_synt_C"/>
</dbReference>
<keyword evidence="4 11" id="KW-0554">One-carbon metabolism</keyword>
<feature type="binding site" evidence="11">
    <location>
        <position position="42"/>
    </location>
    <ligand>
        <name>K(+)</name>
        <dbReference type="ChEBI" id="CHEBI:29103"/>
    </ligand>
</feature>
<keyword evidence="3 11" id="KW-0963">Cytoplasm</keyword>
<keyword evidence="6 11" id="KW-0479">Metal-binding</keyword>
<feature type="binding site" description="in other chain" evidence="11">
    <location>
        <position position="55"/>
    </location>
    <ligand>
        <name>L-methionine</name>
        <dbReference type="ChEBI" id="CHEBI:57844"/>
        <note>ligand shared between two neighboring subunits</note>
    </ligand>
</feature>
<comment type="similarity">
    <text evidence="2 11 13">Belongs to the AdoMet synthase family.</text>
</comment>
<feature type="binding site" evidence="11">
    <location>
        <position position="258"/>
    </location>
    <ligand>
        <name>ATP</name>
        <dbReference type="ChEBI" id="CHEBI:30616"/>
        <note>ligand shared between two neighboring subunits</note>
    </ligand>
</feature>
<dbReference type="PROSITE" id="PS00376">
    <property type="entry name" value="ADOMET_SYNTHASE_1"/>
    <property type="match status" value="1"/>
</dbReference>
<dbReference type="HAMAP" id="MF_00086">
    <property type="entry name" value="S_AdoMet_synth1"/>
    <property type="match status" value="1"/>
</dbReference>
<dbReference type="EMBL" id="CP011859">
    <property type="protein sequence ID" value="AQY22268.1"/>
    <property type="molecule type" value="Genomic_DNA"/>
</dbReference>
<feature type="binding site" description="in other chain" evidence="11">
    <location>
        <begin position="172"/>
        <end position="174"/>
    </location>
    <ligand>
        <name>ATP</name>
        <dbReference type="ChEBI" id="CHEBI:30616"/>
        <note>ligand shared between two neighboring subunits</note>
    </ligand>
</feature>
<dbReference type="GO" id="GO:0006730">
    <property type="term" value="P:one-carbon metabolic process"/>
    <property type="evidence" value="ECO:0007669"/>
    <property type="project" value="UniProtKB-KW"/>
</dbReference>
<feature type="domain" description="S-adenosylmethionine synthetase central" evidence="15">
    <location>
        <begin position="122"/>
        <end position="250"/>
    </location>
</feature>
<dbReference type="InterPro" id="IPR002133">
    <property type="entry name" value="S-AdoMet_synthetase"/>
</dbReference>
<evidence type="ECO:0000256" key="8">
    <source>
        <dbReference type="ARBA" id="ARBA00022840"/>
    </source>
</evidence>
<evidence type="ECO:0000256" key="13">
    <source>
        <dbReference type="RuleBase" id="RU004462"/>
    </source>
</evidence>
<organism evidence="17 18">
    <name type="scientific">Riemerella anatipestifer</name>
    <name type="common">Moraxella anatipestifer</name>
    <dbReference type="NCBI Taxonomy" id="34085"/>
    <lineage>
        <taxon>Bacteria</taxon>
        <taxon>Pseudomonadati</taxon>
        <taxon>Bacteroidota</taxon>
        <taxon>Flavobacteriia</taxon>
        <taxon>Flavobacteriales</taxon>
        <taxon>Weeksellaceae</taxon>
        <taxon>Riemerella</taxon>
    </lineage>
</organism>
<dbReference type="Pfam" id="PF02773">
    <property type="entry name" value="S-AdoMet_synt_C"/>
    <property type="match status" value="1"/>
</dbReference>
<comment type="subcellular location">
    <subcellularLocation>
        <location evidence="11 12">Cytoplasm</location>
    </subcellularLocation>
</comment>
<comment type="cofactor">
    <cofactor evidence="11">
        <name>Mg(2+)</name>
        <dbReference type="ChEBI" id="CHEBI:18420"/>
    </cofactor>
    <text evidence="11">Binds 2 divalent ions per subunit.</text>
</comment>
<evidence type="ECO:0000256" key="3">
    <source>
        <dbReference type="ARBA" id="ARBA00022490"/>
    </source>
</evidence>
<dbReference type="GO" id="GO:0004478">
    <property type="term" value="F:methionine adenosyltransferase activity"/>
    <property type="evidence" value="ECO:0007669"/>
    <property type="project" value="UniProtKB-UniRule"/>
</dbReference>
<evidence type="ECO:0000313" key="17">
    <source>
        <dbReference type="EMBL" id="AQY22268.1"/>
    </source>
</evidence>
<dbReference type="FunFam" id="3.30.300.10:FF:000020">
    <property type="entry name" value="S-adenosylmethionine synthase"/>
    <property type="match status" value="1"/>
</dbReference>
<dbReference type="InterPro" id="IPR022631">
    <property type="entry name" value="ADOMET_SYNTHASE_CS"/>
</dbReference>
<feature type="binding site" description="in other chain" evidence="11">
    <location>
        <position position="98"/>
    </location>
    <ligand>
        <name>L-methionine</name>
        <dbReference type="ChEBI" id="CHEBI:57844"/>
        <note>ligand shared between two neighboring subunits</note>
    </ligand>
</feature>
<feature type="domain" description="S-adenosylmethionine synthetase N-terminal" evidence="14">
    <location>
        <begin position="3"/>
        <end position="100"/>
    </location>
</feature>
<feature type="binding site" description="in other chain" evidence="11">
    <location>
        <position position="14"/>
    </location>
    <ligand>
        <name>ATP</name>
        <dbReference type="ChEBI" id="CHEBI:30616"/>
        <note>ligand shared between two neighboring subunits</note>
    </ligand>
</feature>
<gene>
    <name evidence="11 17" type="primary">metK</name>
    <name evidence="17" type="ORF">AB406_1321</name>
</gene>
<feature type="binding site" description="in other chain" evidence="11">
    <location>
        <begin position="249"/>
        <end position="250"/>
    </location>
    <ligand>
        <name>ATP</name>
        <dbReference type="ChEBI" id="CHEBI:30616"/>
        <note>ligand shared between two neighboring subunits</note>
    </ligand>
</feature>
<reference evidence="17 18" key="1">
    <citation type="submission" date="2015-06" db="EMBL/GenBank/DDBJ databases">
        <title>R. anatipestifer strain HXb2 is the most virulent strain so far, and the genome sequence would help us uncover the pathogenesis.</title>
        <authorList>
            <person name="Hu Q."/>
            <person name="Qi J."/>
            <person name="Bo H."/>
            <person name="Liu G."/>
            <person name="Tao M."/>
            <person name="Ding Y."/>
            <person name="Xue Y."/>
        </authorList>
    </citation>
    <scope>NUCLEOTIDE SEQUENCE [LARGE SCALE GENOMIC DNA]</scope>
    <source>
        <strain evidence="17 18">HXb2</strain>
    </source>
</reference>
<dbReference type="EC" id="2.5.1.6" evidence="11"/>
<accession>A0A1S7DT80</accession>
<feature type="region of interest" description="Flexible loop" evidence="11">
    <location>
        <begin position="98"/>
        <end position="108"/>
    </location>
</feature>
<dbReference type="InterPro" id="IPR022629">
    <property type="entry name" value="S-AdoMet_synt_central"/>
</dbReference>
<keyword evidence="7 11" id="KW-0547">Nucleotide-binding</keyword>
<dbReference type="InterPro" id="IPR022636">
    <property type="entry name" value="S-AdoMet_synthetase_sfam"/>
</dbReference>
<dbReference type="PROSITE" id="PS00377">
    <property type="entry name" value="ADOMET_SYNTHASE_2"/>
    <property type="match status" value="1"/>
</dbReference>
<dbReference type="GO" id="GO:0006556">
    <property type="term" value="P:S-adenosylmethionine biosynthetic process"/>
    <property type="evidence" value="ECO:0007669"/>
    <property type="project" value="UniProtKB-UniRule"/>
</dbReference>
<protein>
    <recommendedName>
        <fullName evidence="11">S-adenosylmethionine synthase</fullName>
        <shortName evidence="11">AdoMet synthase</shortName>
        <ecNumber evidence="11">2.5.1.6</ecNumber>
    </recommendedName>
    <alternativeName>
        <fullName evidence="11">MAT</fullName>
    </alternativeName>
    <alternativeName>
        <fullName evidence="11">Methionine adenosyltransferase</fullName>
    </alternativeName>
</protein>
<dbReference type="GO" id="GO:0000287">
    <property type="term" value="F:magnesium ion binding"/>
    <property type="evidence" value="ECO:0007669"/>
    <property type="project" value="UniProtKB-UniRule"/>
</dbReference>
<evidence type="ECO:0000256" key="9">
    <source>
        <dbReference type="ARBA" id="ARBA00022842"/>
    </source>
</evidence>
<dbReference type="GO" id="GO:0005737">
    <property type="term" value="C:cytoplasm"/>
    <property type="evidence" value="ECO:0007669"/>
    <property type="project" value="UniProtKB-SubCell"/>
</dbReference>
<comment type="cofactor">
    <cofactor evidence="11">
        <name>K(+)</name>
        <dbReference type="ChEBI" id="CHEBI:29103"/>
    </cofactor>
    <text evidence="11">Binds 1 potassium ion per subunit.</text>
</comment>
<feature type="binding site" description="in other chain" evidence="11">
    <location>
        <begin position="264"/>
        <end position="265"/>
    </location>
    <ligand>
        <name>ATP</name>
        <dbReference type="ChEBI" id="CHEBI:30616"/>
        <note>ligand shared between two neighboring subunits</note>
    </ligand>
</feature>
<evidence type="ECO:0000256" key="7">
    <source>
        <dbReference type="ARBA" id="ARBA00022741"/>
    </source>
</evidence>
<evidence type="ECO:0000256" key="11">
    <source>
        <dbReference type="HAMAP-Rule" id="MF_00086"/>
    </source>
</evidence>
<dbReference type="SUPFAM" id="SSF55973">
    <property type="entry name" value="S-adenosylmethionine synthetase"/>
    <property type="match status" value="3"/>
</dbReference>
<feature type="binding site" evidence="11">
    <location>
        <position position="258"/>
    </location>
    <ligand>
        <name>L-methionine</name>
        <dbReference type="ChEBI" id="CHEBI:57844"/>
        <note>ligand shared between two neighboring subunits</note>
    </ligand>
</feature>
<proteinExistence type="inferred from homology"/>
<dbReference type="NCBIfam" id="TIGR01034">
    <property type="entry name" value="metK"/>
    <property type="match status" value="1"/>
</dbReference>
<keyword evidence="5 11" id="KW-0808">Transferase</keyword>
<comment type="function">
    <text evidence="11">Catalyzes the formation of S-adenosylmethionine (AdoMet) from methionine and ATP. The overall synthetic reaction is composed of two sequential steps, AdoMet formation and the subsequent tripolyphosphate hydrolysis which occurs prior to release of AdoMet from the enzyme.</text>
</comment>
<evidence type="ECO:0000256" key="12">
    <source>
        <dbReference type="RuleBase" id="RU000542"/>
    </source>
</evidence>
<feature type="binding site" evidence="11">
    <location>
        <position position="16"/>
    </location>
    <ligand>
        <name>Mg(2+)</name>
        <dbReference type="ChEBI" id="CHEBI:18420"/>
    </ligand>
</feature>
<evidence type="ECO:0000256" key="5">
    <source>
        <dbReference type="ARBA" id="ARBA00022679"/>
    </source>
</evidence>
<dbReference type="PANTHER" id="PTHR11964">
    <property type="entry name" value="S-ADENOSYLMETHIONINE SYNTHETASE"/>
    <property type="match status" value="1"/>
</dbReference>
<evidence type="ECO:0000313" key="18">
    <source>
        <dbReference type="Proteomes" id="UP000189883"/>
    </source>
</evidence>
<dbReference type="Pfam" id="PF00438">
    <property type="entry name" value="S-AdoMet_synt_N"/>
    <property type="match status" value="1"/>
</dbReference>
<dbReference type="GO" id="GO:0005524">
    <property type="term" value="F:ATP binding"/>
    <property type="evidence" value="ECO:0007669"/>
    <property type="project" value="UniProtKB-UniRule"/>
</dbReference>
<sequence>MPYLFTSESVSEGHPDKIADQISDALIDHFLAYDEKAKVACETLVTTGQVILAGEVKSSAYLDVQTIAREVINEIGYTKGEYMFNGDSCGVLSAIHEQSPEINQGVDRVVTEDNFEAKAQAQGAGDQGMMFGYATNETDNYMPLALDLAHAILRELSAIRREGTEIKYLRPDAKSQVTIEYSDDHKPIRIDSIVISTQHDEFSDDDAMLAQIRKDLTEILIPRVVAKQKPEIQKLFNNDIKYHINPTGKFVIGGPHGDTGLTGRKIIVDTYGGKGAHGGGAFSGKDPSKVDRSAAYATRHIAKNLVAAGVADEVLVQVSYAIGVAEPCGLYINTYGTSKVPYSDGEIAEKLKGIFDLRPYAIETNLKLRNPIYRETAAYGHMGRESYIADKVFNEGKENELVVKDLEFFTWEKLDRVEDIKKVFNL</sequence>
<feature type="binding site" evidence="11">
    <location>
        <position position="285"/>
    </location>
    <ligand>
        <name>ATP</name>
        <dbReference type="ChEBI" id="CHEBI:30616"/>
        <note>ligand shared between two neighboring subunits</note>
    </ligand>
</feature>
<evidence type="ECO:0000256" key="6">
    <source>
        <dbReference type="ARBA" id="ARBA00022723"/>
    </source>
</evidence>
<dbReference type="AlphaFoldDB" id="A0A1S7DT80"/>
<feature type="binding site" description="in other chain" evidence="11">
    <location>
        <position position="289"/>
    </location>
    <ligand>
        <name>L-methionine</name>
        <dbReference type="ChEBI" id="CHEBI:57844"/>
        <note>ligand shared between two neighboring subunits</note>
    </ligand>
</feature>
<dbReference type="Gene3D" id="3.30.300.10">
    <property type="match status" value="3"/>
</dbReference>
<keyword evidence="8 11" id="KW-0067">ATP-binding</keyword>
<feature type="binding site" evidence="11">
    <location>
        <position position="281"/>
    </location>
    <ligand>
        <name>ATP</name>
        <dbReference type="ChEBI" id="CHEBI:30616"/>
        <note>ligand shared between two neighboring subunits</note>
    </ligand>
</feature>
<evidence type="ECO:0000259" key="14">
    <source>
        <dbReference type="Pfam" id="PF00438"/>
    </source>
</evidence>
<dbReference type="RefSeq" id="WP_079207482.1">
    <property type="nucleotide sequence ID" value="NZ_CP011859.1"/>
</dbReference>
<evidence type="ECO:0000259" key="16">
    <source>
        <dbReference type="Pfam" id="PF02773"/>
    </source>
</evidence>
<comment type="catalytic activity">
    <reaction evidence="11">
        <text>L-methionine + ATP + H2O = S-adenosyl-L-methionine + phosphate + diphosphate</text>
        <dbReference type="Rhea" id="RHEA:21080"/>
        <dbReference type="ChEBI" id="CHEBI:15377"/>
        <dbReference type="ChEBI" id="CHEBI:30616"/>
        <dbReference type="ChEBI" id="CHEBI:33019"/>
        <dbReference type="ChEBI" id="CHEBI:43474"/>
        <dbReference type="ChEBI" id="CHEBI:57844"/>
        <dbReference type="ChEBI" id="CHEBI:59789"/>
        <dbReference type="EC" id="2.5.1.6"/>
    </reaction>
</comment>